<sequence>METLDIIYSIYHWLSSPLEFLRCFFNGKHNSTCQKLRSESWNQVLQRLPDKCKEKMQQ</sequence>
<dbReference type="EMBL" id="LK035080">
    <property type="protein sequence ID" value="CDY66096.1"/>
    <property type="molecule type" value="Genomic_DNA"/>
</dbReference>
<dbReference type="Gramene" id="CDY66096">
    <property type="protein sequence ID" value="CDY66096"/>
    <property type="gene ID" value="GSBRNA2T00052063001"/>
</dbReference>
<dbReference type="AlphaFoldDB" id="A0A078JJU9"/>
<name>A0A078JJU9_BRANA</name>
<accession>A0A078JJU9</accession>
<evidence type="ECO:0000313" key="1">
    <source>
        <dbReference type="EMBL" id="CDY66096.1"/>
    </source>
</evidence>
<organism evidence="1 2">
    <name type="scientific">Brassica napus</name>
    <name type="common">Rape</name>
    <dbReference type="NCBI Taxonomy" id="3708"/>
    <lineage>
        <taxon>Eukaryota</taxon>
        <taxon>Viridiplantae</taxon>
        <taxon>Streptophyta</taxon>
        <taxon>Embryophyta</taxon>
        <taxon>Tracheophyta</taxon>
        <taxon>Spermatophyta</taxon>
        <taxon>Magnoliopsida</taxon>
        <taxon>eudicotyledons</taxon>
        <taxon>Gunneridae</taxon>
        <taxon>Pentapetalae</taxon>
        <taxon>rosids</taxon>
        <taxon>malvids</taxon>
        <taxon>Brassicales</taxon>
        <taxon>Brassicaceae</taxon>
        <taxon>Brassiceae</taxon>
        <taxon>Brassica</taxon>
    </lineage>
</organism>
<evidence type="ECO:0000313" key="2">
    <source>
        <dbReference type="Proteomes" id="UP000028999"/>
    </source>
</evidence>
<dbReference type="PaxDb" id="3708-A0A078JJU9"/>
<reference evidence="1 2" key="1">
    <citation type="journal article" date="2014" name="Science">
        <title>Plant genetics. Early allopolyploid evolution in the post-Neolithic Brassica napus oilseed genome.</title>
        <authorList>
            <person name="Chalhoub B."/>
            <person name="Denoeud F."/>
            <person name="Liu S."/>
            <person name="Parkin I.A."/>
            <person name="Tang H."/>
            <person name="Wang X."/>
            <person name="Chiquet J."/>
            <person name="Belcram H."/>
            <person name="Tong C."/>
            <person name="Samans B."/>
            <person name="Correa M."/>
            <person name="Da Silva C."/>
            <person name="Just J."/>
            <person name="Falentin C."/>
            <person name="Koh C.S."/>
            <person name="Le Clainche I."/>
            <person name="Bernard M."/>
            <person name="Bento P."/>
            <person name="Noel B."/>
            <person name="Labadie K."/>
            <person name="Alberti A."/>
            <person name="Charles M."/>
            <person name="Arnaud D."/>
            <person name="Guo H."/>
            <person name="Daviaud C."/>
            <person name="Alamery S."/>
            <person name="Jabbari K."/>
            <person name="Zhao M."/>
            <person name="Edger P.P."/>
            <person name="Chelaifa H."/>
            <person name="Tack D."/>
            <person name="Lassalle G."/>
            <person name="Mestiri I."/>
            <person name="Schnel N."/>
            <person name="Le Paslier M.C."/>
            <person name="Fan G."/>
            <person name="Renault V."/>
            <person name="Bayer P.E."/>
            <person name="Golicz A.A."/>
            <person name="Manoli S."/>
            <person name="Lee T.H."/>
            <person name="Thi V.H."/>
            <person name="Chalabi S."/>
            <person name="Hu Q."/>
            <person name="Fan C."/>
            <person name="Tollenaere R."/>
            <person name="Lu Y."/>
            <person name="Battail C."/>
            <person name="Shen J."/>
            <person name="Sidebottom C.H."/>
            <person name="Wang X."/>
            <person name="Canaguier A."/>
            <person name="Chauveau A."/>
            <person name="Berard A."/>
            <person name="Deniot G."/>
            <person name="Guan M."/>
            <person name="Liu Z."/>
            <person name="Sun F."/>
            <person name="Lim Y.P."/>
            <person name="Lyons E."/>
            <person name="Town C.D."/>
            <person name="Bancroft I."/>
            <person name="Wang X."/>
            <person name="Meng J."/>
            <person name="Ma J."/>
            <person name="Pires J.C."/>
            <person name="King G.J."/>
            <person name="Brunel D."/>
            <person name="Delourme R."/>
            <person name="Renard M."/>
            <person name="Aury J.M."/>
            <person name="Adams K.L."/>
            <person name="Batley J."/>
            <person name="Snowdon R.J."/>
            <person name="Tost J."/>
            <person name="Edwards D."/>
            <person name="Zhou Y."/>
            <person name="Hua W."/>
            <person name="Sharpe A.G."/>
            <person name="Paterson A.H."/>
            <person name="Guan C."/>
            <person name="Wincker P."/>
        </authorList>
    </citation>
    <scope>NUCLEOTIDE SEQUENCE [LARGE SCALE GENOMIC DNA]</scope>
    <source>
        <strain evidence="2">cv. Darmor-bzh</strain>
    </source>
</reference>
<protein>
    <submittedName>
        <fullName evidence="1">BnaA04g29640D protein</fullName>
    </submittedName>
</protein>
<keyword evidence="2" id="KW-1185">Reference proteome</keyword>
<gene>
    <name evidence="1" type="primary">BnaA04g29640D</name>
    <name evidence="1" type="ORF">GSBRNA2T00052063001</name>
</gene>
<proteinExistence type="predicted"/>
<dbReference type="Proteomes" id="UP000028999">
    <property type="component" value="Unassembled WGS sequence"/>
</dbReference>